<comment type="caution">
    <text evidence="1">The sequence shown here is derived from an EMBL/GenBank/DDBJ whole genome shotgun (WGS) entry which is preliminary data.</text>
</comment>
<gene>
    <name evidence="1" type="primary">yclD</name>
    <name evidence="1" type="ORF">GCM10010917_14890</name>
</gene>
<name>A0ABQ1FVG1_9BACL</name>
<proteinExistence type="predicted"/>
<dbReference type="Proteomes" id="UP000609323">
    <property type="component" value="Unassembled WGS sequence"/>
</dbReference>
<evidence type="ECO:0008006" key="3">
    <source>
        <dbReference type="Google" id="ProtNLM"/>
    </source>
</evidence>
<keyword evidence="2" id="KW-1185">Reference proteome</keyword>
<dbReference type="RefSeq" id="WP_094095051.1">
    <property type="nucleotide sequence ID" value="NZ_BMHF01000004.1"/>
</dbReference>
<organism evidence="1 2">
    <name type="scientific">Paenibacillus physcomitrellae</name>
    <dbReference type="NCBI Taxonomy" id="1619311"/>
    <lineage>
        <taxon>Bacteria</taxon>
        <taxon>Bacillati</taxon>
        <taxon>Bacillota</taxon>
        <taxon>Bacilli</taxon>
        <taxon>Bacillales</taxon>
        <taxon>Paenibacillaceae</taxon>
        <taxon>Paenibacillus</taxon>
    </lineage>
</organism>
<reference evidence="2" key="1">
    <citation type="journal article" date="2019" name="Int. J. Syst. Evol. Microbiol.">
        <title>The Global Catalogue of Microorganisms (GCM) 10K type strain sequencing project: providing services to taxonomists for standard genome sequencing and annotation.</title>
        <authorList>
            <consortium name="The Broad Institute Genomics Platform"/>
            <consortium name="The Broad Institute Genome Sequencing Center for Infectious Disease"/>
            <person name="Wu L."/>
            <person name="Ma J."/>
        </authorList>
    </citation>
    <scope>NUCLEOTIDE SEQUENCE [LARGE SCALE GENOMIC DNA]</scope>
    <source>
        <strain evidence="2">CGMCC 1.15044</strain>
    </source>
</reference>
<protein>
    <recommendedName>
        <fullName evidence="3">Pyridoxamine 5'-phosphate oxidase putative domain-containing protein</fullName>
    </recommendedName>
</protein>
<sequence length="164" mass="17740">MGQTGDRQDGDKTVLPAEVHQLLDGGSLAEKQGEALILSTVSEDGWPHTAMLSVGEVVAVSGSRLRIGLWPATATSSNMARTGQALLVAVYQGRVSYIKLKVKPPLPALQESDYPRDRYEAEVVQVKQDAAKYAEIVSGIQIALHDPVEVISRWEATVADLFKD</sequence>
<evidence type="ECO:0000313" key="1">
    <source>
        <dbReference type="EMBL" id="GGA30856.1"/>
    </source>
</evidence>
<dbReference type="Gene3D" id="2.30.110.10">
    <property type="entry name" value="Electron Transport, Fmn-binding Protein, Chain A"/>
    <property type="match status" value="1"/>
</dbReference>
<accession>A0ABQ1FVG1</accession>
<evidence type="ECO:0000313" key="2">
    <source>
        <dbReference type="Proteomes" id="UP000609323"/>
    </source>
</evidence>
<dbReference type="InterPro" id="IPR012349">
    <property type="entry name" value="Split_barrel_FMN-bd"/>
</dbReference>
<dbReference type="SUPFAM" id="SSF50475">
    <property type="entry name" value="FMN-binding split barrel"/>
    <property type="match status" value="1"/>
</dbReference>
<dbReference type="EMBL" id="BMHF01000004">
    <property type="protein sequence ID" value="GGA30856.1"/>
    <property type="molecule type" value="Genomic_DNA"/>
</dbReference>